<evidence type="ECO:0000313" key="2">
    <source>
        <dbReference type="Proteomes" id="UP000015354"/>
    </source>
</evidence>
<keyword evidence="2" id="KW-1185">Reference proteome</keyword>
<dbReference type="Proteomes" id="UP000015354">
    <property type="component" value="Unassembled WGS sequence"/>
</dbReference>
<accession>S9UKU8</accession>
<name>S9UKU8_9TRYP</name>
<sequence>MDLFDRLADARVVRAAAAGEEEARAAVDDARLPITKRPEVMLSQGVVVSDELRALFFLGHNRHPQRGRGAGIGGGGGR</sequence>
<comment type="caution">
    <text evidence="1">The sequence shown here is derived from an EMBL/GenBank/DDBJ whole genome shotgun (WGS) entry which is preliminary data.</text>
</comment>
<dbReference type="EMBL" id="ATMH01012236">
    <property type="protein sequence ID" value="EPY15301.1"/>
    <property type="molecule type" value="Genomic_DNA"/>
</dbReference>
<reference evidence="1 2" key="1">
    <citation type="journal article" date="2013" name="PLoS ONE">
        <title>Predicting the Proteins of Angomonas deanei, Strigomonas culicis and Their Respective Endosymbionts Reveals New Aspects of the Trypanosomatidae Family.</title>
        <authorList>
            <person name="Motta M.C."/>
            <person name="Martins A.C."/>
            <person name="de Souza S.S."/>
            <person name="Catta-Preta C.M."/>
            <person name="Silva R."/>
            <person name="Klein C.C."/>
            <person name="de Almeida L.G."/>
            <person name="de Lima Cunha O."/>
            <person name="Ciapina L.P."/>
            <person name="Brocchi M."/>
            <person name="Colabardini A.C."/>
            <person name="de Araujo Lima B."/>
            <person name="Machado C.R."/>
            <person name="de Almeida Soares C.M."/>
            <person name="Probst C.M."/>
            <person name="de Menezes C.B."/>
            <person name="Thompson C.E."/>
            <person name="Bartholomeu D.C."/>
            <person name="Gradia D.F."/>
            <person name="Pavoni D.P."/>
            <person name="Grisard E.C."/>
            <person name="Fantinatti-Garboggini F."/>
            <person name="Marchini F.K."/>
            <person name="Rodrigues-Luiz G.F."/>
            <person name="Wagner G."/>
            <person name="Goldman G.H."/>
            <person name="Fietto J.L."/>
            <person name="Elias M.C."/>
            <person name="Goldman M.H."/>
            <person name="Sagot M.F."/>
            <person name="Pereira M."/>
            <person name="Stoco P.H."/>
            <person name="de Mendonca-Neto R.P."/>
            <person name="Teixeira S.M."/>
            <person name="Maciel T.E."/>
            <person name="de Oliveira Mendes T.A."/>
            <person name="Urmenyi T.P."/>
            <person name="de Souza W."/>
            <person name="Schenkman S."/>
            <person name="de Vasconcelos A.T."/>
        </authorList>
    </citation>
    <scope>NUCLEOTIDE SEQUENCE [LARGE SCALE GENOMIC DNA]</scope>
</reference>
<dbReference type="AlphaFoldDB" id="S9UKU8"/>
<proteinExistence type="predicted"/>
<gene>
    <name evidence="1" type="ORF">STCU_12142</name>
</gene>
<protein>
    <submittedName>
        <fullName evidence="1">Uncharacterized protein</fullName>
    </submittedName>
</protein>
<evidence type="ECO:0000313" key="1">
    <source>
        <dbReference type="EMBL" id="EPY15301.1"/>
    </source>
</evidence>
<organism evidence="1 2">
    <name type="scientific">Strigomonas culicis</name>
    <dbReference type="NCBI Taxonomy" id="28005"/>
    <lineage>
        <taxon>Eukaryota</taxon>
        <taxon>Discoba</taxon>
        <taxon>Euglenozoa</taxon>
        <taxon>Kinetoplastea</taxon>
        <taxon>Metakinetoplastina</taxon>
        <taxon>Trypanosomatida</taxon>
        <taxon>Trypanosomatidae</taxon>
        <taxon>Strigomonadinae</taxon>
        <taxon>Strigomonas</taxon>
    </lineage>
</organism>